<keyword evidence="3" id="KW-1185">Reference proteome</keyword>
<dbReference type="Proteomes" id="UP000719766">
    <property type="component" value="Unassembled WGS sequence"/>
</dbReference>
<evidence type="ECO:0000313" key="3">
    <source>
        <dbReference type="Proteomes" id="UP000719766"/>
    </source>
</evidence>
<protein>
    <submittedName>
        <fullName evidence="2">Uncharacterized protein</fullName>
    </submittedName>
</protein>
<feature type="region of interest" description="Disordered" evidence="1">
    <location>
        <begin position="347"/>
        <end position="397"/>
    </location>
</feature>
<dbReference type="GeneID" id="64602454"/>
<sequence>MQKYVRGRHNKSDDEYGRCKQDSLANQVMVRYPVSDEPGESWTVNFKYCCCELARGKHWPKMPPAEWTTPDQKAFLESKYNDFLKAQVGASVTQFWGPVFSEWFRRFPEELAIFGEAPEVLSEEQKEAKGAAVELRQKKSGRSAVNAMGKTIRQMLTNKAKGTRIHTEAEVFSKLRYADDVQAQVKESIASGSLTKSEKLGAVKLMTRTAYEDASEDVKALCRAKVQAERDAKASEVLKKTDGAPTNAQYARALTECMGPISQFMQVIKDMTGWEWSLIGAGPDPRLDGNINAMRHCSYHSGVNATGLNWKQATPHFNETHLKAYVDFISTVFPPHIRKTRALDYDASASSSTPSAPSASQSLDSGCSQPDALTTTPPATTSFQSPPLVLSAPPASTERYGLHDPSVSFFPDAGLQSSNGYNIQDVSFTTKASFDAPNWENPPPLLRPLLDGSPSMPNGSIGSSTWRTPPALRSFLSSSNSFPPALQLSPITPHSFTQSAASHSLPSLPPIATPQFMFPSLPSPSLPSHSLPRHSPVLPAPVLPAPVLPAPVLPAPVLPAPVLPAPVLPSPVLPAPILLAPVLPSPVLPAPILLAPVLPSPVLPSVPPAPPAAETPQNGDVQHSAPEKTLKVKRKRASKAVDTVMEVVESADPNTL</sequence>
<dbReference type="RefSeq" id="XP_041158541.1">
    <property type="nucleotide sequence ID" value="XM_041308690.1"/>
</dbReference>
<feature type="compositionally biased region" description="Low complexity" evidence="1">
    <location>
        <begin position="369"/>
        <end position="396"/>
    </location>
</feature>
<gene>
    <name evidence="2" type="ORF">HD556DRAFT_1484623</name>
</gene>
<dbReference type="AlphaFoldDB" id="A0A9P7AMZ8"/>
<accession>A0A9P7AMZ8</accession>
<evidence type="ECO:0000313" key="2">
    <source>
        <dbReference type="EMBL" id="KAG1791803.1"/>
    </source>
</evidence>
<feature type="region of interest" description="Disordered" evidence="1">
    <location>
        <begin position="608"/>
        <end position="656"/>
    </location>
</feature>
<comment type="caution">
    <text evidence="2">The sequence shown here is derived from an EMBL/GenBank/DDBJ whole genome shotgun (WGS) entry which is preliminary data.</text>
</comment>
<proteinExistence type="predicted"/>
<feature type="compositionally biased region" description="Low complexity" evidence="1">
    <location>
        <begin position="347"/>
        <end position="362"/>
    </location>
</feature>
<evidence type="ECO:0000256" key="1">
    <source>
        <dbReference type="SAM" id="MobiDB-lite"/>
    </source>
</evidence>
<dbReference type="OrthoDB" id="2677857at2759"/>
<reference evidence="2" key="1">
    <citation type="journal article" date="2020" name="New Phytol.">
        <title>Comparative genomics reveals dynamic genome evolution in host specialist ectomycorrhizal fungi.</title>
        <authorList>
            <person name="Lofgren L.A."/>
            <person name="Nguyen N.H."/>
            <person name="Vilgalys R."/>
            <person name="Ruytinx J."/>
            <person name="Liao H.L."/>
            <person name="Branco S."/>
            <person name="Kuo A."/>
            <person name="LaButti K."/>
            <person name="Lipzen A."/>
            <person name="Andreopoulos W."/>
            <person name="Pangilinan J."/>
            <person name="Riley R."/>
            <person name="Hundley H."/>
            <person name="Na H."/>
            <person name="Barry K."/>
            <person name="Grigoriev I.V."/>
            <person name="Stajich J.E."/>
            <person name="Kennedy P.G."/>
        </authorList>
    </citation>
    <scope>NUCLEOTIDE SEQUENCE</scope>
    <source>
        <strain evidence="2">S12</strain>
    </source>
</reference>
<organism evidence="2 3">
    <name type="scientific">Suillus plorans</name>
    <dbReference type="NCBI Taxonomy" id="116603"/>
    <lineage>
        <taxon>Eukaryota</taxon>
        <taxon>Fungi</taxon>
        <taxon>Dikarya</taxon>
        <taxon>Basidiomycota</taxon>
        <taxon>Agaricomycotina</taxon>
        <taxon>Agaricomycetes</taxon>
        <taxon>Agaricomycetidae</taxon>
        <taxon>Boletales</taxon>
        <taxon>Suillineae</taxon>
        <taxon>Suillaceae</taxon>
        <taxon>Suillus</taxon>
    </lineage>
</organism>
<name>A0A9P7AMZ8_9AGAM</name>
<dbReference type="EMBL" id="JABBWE010000040">
    <property type="protein sequence ID" value="KAG1791803.1"/>
    <property type="molecule type" value="Genomic_DNA"/>
</dbReference>